<dbReference type="Pfam" id="PF07715">
    <property type="entry name" value="Plug"/>
    <property type="match status" value="1"/>
</dbReference>
<gene>
    <name evidence="15" type="ORF">ANDO1_0095</name>
    <name evidence="16" type="ORF">ANDO2_4486</name>
</gene>
<dbReference type="Gene3D" id="2.40.170.20">
    <property type="entry name" value="TonB-dependent receptor, beta-barrel domain"/>
    <property type="match status" value="1"/>
</dbReference>
<dbReference type="InterPro" id="IPR036942">
    <property type="entry name" value="Beta-barrel_TonB_sf"/>
</dbReference>
<dbReference type="GO" id="GO:0009279">
    <property type="term" value="C:cell outer membrane"/>
    <property type="evidence" value="ECO:0007669"/>
    <property type="project" value="UniProtKB-SubCell"/>
</dbReference>
<keyword evidence="8" id="KW-0408">Iron</keyword>
<dbReference type="PANTHER" id="PTHR32552">
    <property type="entry name" value="FERRICHROME IRON RECEPTOR-RELATED"/>
    <property type="match status" value="1"/>
</dbReference>
<evidence type="ECO:0000313" key="15">
    <source>
        <dbReference type="EMBL" id="VFR23636.1"/>
    </source>
</evidence>
<dbReference type="GO" id="GO:0015344">
    <property type="term" value="F:siderophore uptake transmembrane transporter activity"/>
    <property type="evidence" value="ECO:0007669"/>
    <property type="project" value="TreeGrafter"/>
</dbReference>
<organism evidence="16">
    <name type="scientific">plant metagenome</name>
    <dbReference type="NCBI Taxonomy" id="1297885"/>
    <lineage>
        <taxon>unclassified sequences</taxon>
        <taxon>metagenomes</taxon>
        <taxon>organismal metagenomes</taxon>
    </lineage>
</organism>
<dbReference type="InterPro" id="IPR010105">
    <property type="entry name" value="TonB_sidphr_rcpt"/>
</dbReference>
<dbReference type="GO" id="GO:0038023">
    <property type="term" value="F:signaling receptor activity"/>
    <property type="evidence" value="ECO:0007669"/>
    <property type="project" value="InterPro"/>
</dbReference>
<feature type="domain" description="TonB-dependent receptor-like beta-barrel" evidence="13">
    <location>
        <begin position="265"/>
        <end position="720"/>
    </location>
</feature>
<evidence type="ECO:0000256" key="4">
    <source>
        <dbReference type="ARBA" id="ARBA00022452"/>
    </source>
</evidence>
<keyword evidence="12" id="KW-0998">Cell outer membrane</keyword>
<dbReference type="GO" id="GO:0015891">
    <property type="term" value="P:siderophore transport"/>
    <property type="evidence" value="ECO:0007669"/>
    <property type="project" value="InterPro"/>
</dbReference>
<evidence type="ECO:0000256" key="6">
    <source>
        <dbReference type="ARBA" id="ARBA00022692"/>
    </source>
</evidence>
<dbReference type="Gene3D" id="2.170.130.10">
    <property type="entry name" value="TonB-dependent receptor, plug domain"/>
    <property type="match status" value="1"/>
</dbReference>
<name>A0A484PPI2_9ZZZZ</name>
<evidence type="ECO:0000313" key="16">
    <source>
        <dbReference type="EMBL" id="VFR27355.1"/>
    </source>
</evidence>
<dbReference type="InterPro" id="IPR000531">
    <property type="entry name" value="Beta-barrel_TonB"/>
</dbReference>
<protein>
    <submittedName>
        <fullName evidence="16">Ferrichrome-iron receptor</fullName>
    </submittedName>
</protein>
<evidence type="ECO:0000256" key="7">
    <source>
        <dbReference type="ARBA" id="ARBA00022729"/>
    </source>
</evidence>
<keyword evidence="9" id="KW-0406">Ion transport</keyword>
<dbReference type="PROSITE" id="PS52016">
    <property type="entry name" value="TONB_DEPENDENT_REC_3"/>
    <property type="match status" value="1"/>
</dbReference>
<evidence type="ECO:0000256" key="2">
    <source>
        <dbReference type="ARBA" id="ARBA00009810"/>
    </source>
</evidence>
<accession>A0A484PPI2</accession>
<evidence type="ECO:0000256" key="10">
    <source>
        <dbReference type="ARBA" id="ARBA00023077"/>
    </source>
</evidence>
<keyword evidence="3" id="KW-0813">Transport</keyword>
<dbReference type="InterPro" id="IPR039426">
    <property type="entry name" value="TonB-dep_rcpt-like"/>
</dbReference>
<evidence type="ECO:0000256" key="3">
    <source>
        <dbReference type="ARBA" id="ARBA00022448"/>
    </source>
</evidence>
<dbReference type="AlphaFoldDB" id="A0A484PPI2"/>
<proteinExistence type="inferred from homology"/>
<comment type="similarity">
    <text evidence="2">Belongs to the TonB-dependent receptor family.</text>
</comment>
<dbReference type="InterPro" id="IPR037066">
    <property type="entry name" value="Plug_dom_sf"/>
</dbReference>
<evidence type="ECO:0000259" key="13">
    <source>
        <dbReference type="Pfam" id="PF00593"/>
    </source>
</evidence>
<dbReference type="Pfam" id="PF00593">
    <property type="entry name" value="TonB_dep_Rec_b-barrel"/>
    <property type="match status" value="1"/>
</dbReference>
<dbReference type="InterPro" id="IPR012910">
    <property type="entry name" value="Plug_dom"/>
</dbReference>
<keyword evidence="6" id="KW-0812">Transmembrane</keyword>
<evidence type="ECO:0000256" key="5">
    <source>
        <dbReference type="ARBA" id="ARBA00022496"/>
    </source>
</evidence>
<dbReference type="FunFam" id="2.170.130.10:FF:000001">
    <property type="entry name" value="Catecholate siderophore TonB-dependent receptor"/>
    <property type="match status" value="1"/>
</dbReference>
<dbReference type="PANTHER" id="PTHR32552:SF68">
    <property type="entry name" value="FERRICHROME OUTER MEMBRANE TRANSPORTER_PHAGE RECEPTOR"/>
    <property type="match status" value="1"/>
</dbReference>
<dbReference type="EMBL" id="CAADHZ010000009">
    <property type="protein sequence ID" value="VFR23636.1"/>
    <property type="molecule type" value="Genomic_DNA"/>
</dbReference>
<dbReference type="CDD" id="cd01347">
    <property type="entry name" value="ligand_gated_channel"/>
    <property type="match status" value="1"/>
</dbReference>
<evidence type="ECO:0000256" key="1">
    <source>
        <dbReference type="ARBA" id="ARBA00004571"/>
    </source>
</evidence>
<evidence type="ECO:0000256" key="12">
    <source>
        <dbReference type="ARBA" id="ARBA00023237"/>
    </source>
</evidence>
<evidence type="ECO:0000256" key="11">
    <source>
        <dbReference type="ARBA" id="ARBA00023136"/>
    </source>
</evidence>
<sequence>MIPANANHSRYFILEPFDMNRRCLRPSRRFAPLAACLGVLAASSAFAQSQAPAQLAPVLVRGGIDQSPELGDTYAATRSRSASKTDTALSSTTQAVNVVTRTEMERQGSTSVAQALRYTPGVTAQYGDTDARHDWLTVRGFTPGRYLDGLLLPFGARGYSQPRLDTYALERIEVLKGPSSGLYGQTSPGGTVAMTSKRPTAEPLREIVVQGGSFDRYRGSFDLGGPADAEGRLLYRLTGLIQESNSSFDTLTDDKRFFAPSLTWRFSADTSLNLSAQFQETHSRGGGGAPALPVNGVLWRSSAGDIPRERYVGDPDFDRFHNEQLLLGYTLDHRINDRASFRQTARYSEVDTHTQRVQIGLMATEKDAVRYAWRFPERSRVLQIDNQLDLRLRTGPVSHALLLGLDYLQEDSRFEESALTLFMPPSYPLFDLQDPRYDIGPIASPAAAMKIRQRRDQLGVYAQNLMSYERWQLTLAGRYDRTDATTRTWRAASSTWSRVDTDPGRLTGRVGLAYQFDSGITPYASYATSFQPVMGTDRNGGTFSPTTGKQLELGVKYVSPDQRLVATAAAFQLDQKNVSAPDPLNTSFSVQTGKVRIRGVELEAKANFDAGWAVTVGYAYTQSEIQRTNAGNTNGQAGNALAFVPRHQASLWLDKTLQEGPLAGLGAGFGLSYRGSTYGDNANRYAIPAVTLADAALRLDLARLNPTWRGADLALNVNNVFDKKYVTTCLGPVACYWGAERTVMATARYRW</sequence>
<keyword evidence="16" id="KW-0675">Receptor</keyword>
<keyword evidence="5" id="KW-0410">Iron transport</keyword>
<keyword evidence="10" id="KW-0798">TonB box</keyword>
<keyword evidence="11" id="KW-0472">Membrane</keyword>
<comment type="subcellular location">
    <subcellularLocation>
        <location evidence="1">Cell outer membrane</location>
        <topology evidence="1">Multi-pass membrane protein</topology>
    </subcellularLocation>
</comment>
<keyword evidence="7" id="KW-0732">Signal</keyword>
<dbReference type="SUPFAM" id="SSF56935">
    <property type="entry name" value="Porins"/>
    <property type="match status" value="1"/>
</dbReference>
<feature type="domain" description="TonB-dependent receptor plug" evidence="14">
    <location>
        <begin position="89"/>
        <end position="191"/>
    </location>
</feature>
<evidence type="ECO:0000259" key="14">
    <source>
        <dbReference type="Pfam" id="PF07715"/>
    </source>
</evidence>
<evidence type="ECO:0000256" key="9">
    <source>
        <dbReference type="ARBA" id="ARBA00023065"/>
    </source>
</evidence>
<reference evidence="16" key="1">
    <citation type="submission" date="2019-03" db="EMBL/GenBank/DDBJ databases">
        <authorList>
            <person name="Danneels B."/>
        </authorList>
    </citation>
    <scope>NUCLEOTIDE SEQUENCE</scope>
</reference>
<dbReference type="EMBL" id="CAADIB010000006">
    <property type="protein sequence ID" value="VFR27355.1"/>
    <property type="molecule type" value="Genomic_DNA"/>
</dbReference>
<dbReference type="FunFam" id="2.40.170.20:FF:000005">
    <property type="entry name" value="TonB-dependent siderophore receptor"/>
    <property type="match status" value="1"/>
</dbReference>
<evidence type="ECO:0000256" key="8">
    <source>
        <dbReference type="ARBA" id="ARBA00023004"/>
    </source>
</evidence>
<keyword evidence="4" id="KW-1134">Transmembrane beta strand</keyword>
<dbReference type="NCBIfam" id="TIGR01783">
    <property type="entry name" value="TonB-siderophor"/>
    <property type="match status" value="1"/>
</dbReference>